<dbReference type="Pfam" id="PF15249">
    <property type="entry name" value="GLTSCR1"/>
    <property type="match status" value="1"/>
</dbReference>
<dbReference type="EMBL" id="OZ035845">
    <property type="protein sequence ID" value="CAL1599573.1"/>
    <property type="molecule type" value="Genomic_DNA"/>
</dbReference>
<organism evidence="3 4">
    <name type="scientific">Knipowitschia caucasica</name>
    <name type="common">Caucasian dwarf goby</name>
    <name type="synonym">Pomatoschistus caucasicus</name>
    <dbReference type="NCBI Taxonomy" id="637954"/>
    <lineage>
        <taxon>Eukaryota</taxon>
        <taxon>Metazoa</taxon>
        <taxon>Chordata</taxon>
        <taxon>Craniata</taxon>
        <taxon>Vertebrata</taxon>
        <taxon>Euteleostomi</taxon>
        <taxon>Actinopterygii</taxon>
        <taxon>Neopterygii</taxon>
        <taxon>Teleostei</taxon>
        <taxon>Neoteleostei</taxon>
        <taxon>Acanthomorphata</taxon>
        <taxon>Gobiaria</taxon>
        <taxon>Gobiiformes</taxon>
        <taxon>Gobioidei</taxon>
        <taxon>Gobiidae</taxon>
        <taxon>Gobiinae</taxon>
        <taxon>Knipowitschia</taxon>
    </lineage>
</organism>
<accession>A0AAV2LEN1</accession>
<keyword evidence="4" id="KW-1185">Reference proteome</keyword>
<dbReference type="PANTHER" id="PTHR15572:SF2">
    <property type="entry name" value="BRD4-INTERACTING CHROMATIN-REMODELING COMPLEX-ASSOCIATED PROTEIN-LIKE"/>
    <property type="match status" value="1"/>
</dbReference>
<dbReference type="GO" id="GO:0045893">
    <property type="term" value="P:positive regulation of DNA-templated transcription"/>
    <property type="evidence" value="ECO:0007669"/>
    <property type="project" value="TreeGrafter"/>
</dbReference>
<feature type="compositionally biased region" description="Gly residues" evidence="1">
    <location>
        <begin position="109"/>
        <end position="120"/>
    </location>
</feature>
<sequence length="166" mass="17560">MVDKYRRLLLVEAERASPSSEIVMIDRTFNQEERSALTQDKRTVLLDPDGFLDDFCCGVRSSLFSPPPPPPPLSPPSGPTSYFSDSPASPCSSGSALRTDPVQPPYSDPGGGGGGGGAGGEPHRPHKNELKLKFHTSAFAAGRYVSATHSDTDSALEAAVNSILEC</sequence>
<feature type="compositionally biased region" description="Basic and acidic residues" evidence="1">
    <location>
        <begin position="121"/>
        <end position="130"/>
    </location>
</feature>
<feature type="domain" description="GLTSCR protein conserved" evidence="2">
    <location>
        <begin position="1"/>
        <end position="42"/>
    </location>
</feature>
<evidence type="ECO:0000313" key="3">
    <source>
        <dbReference type="EMBL" id="CAL1599573.1"/>
    </source>
</evidence>
<feature type="compositionally biased region" description="Low complexity" evidence="1">
    <location>
        <begin position="79"/>
        <end position="95"/>
    </location>
</feature>
<reference evidence="3 4" key="1">
    <citation type="submission" date="2024-04" db="EMBL/GenBank/DDBJ databases">
        <authorList>
            <person name="Waldvogel A.-M."/>
            <person name="Schoenle A."/>
        </authorList>
    </citation>
    <scope>NUCLEOTIDE SEQUENCE [LARGE SCALE GENOMIC DNA]</scope>
</reference>
<dbReference type="Proteomes" id="UP001497482">
    <property type="component" value="Chromosome 23"/>
</dbReference>
<gene>
    <name evidence="3" type="ORF">KC01_LOCUS27820</name>
</gene>
<dbReference type="GO" id="GO:0016514">
    <property type="term" value="C:SWI/SNF complex"/>
    <property type="evidence" value="ECO:0007669"/>
    <property type="project" value="TreeGrafter"/>
</dbReference>
<dbReference type="InterPro" id="IPR052438">
    <property type="entry name" value="Chromatin_remod/trans_coact"/>
</dbReference>
<proteinExistence type="predicted"/>
<dbReference type="AlphaFoldDB" id="A0AAV2LEN1"/>
<protein>
    <recommendedName>
        <fullName evidence="2">GLTSCR protein conserved domain-containing protein</fullName>
    </recommendedName>
</protein>
<evidence type="ECO:0000259" key="2">
    <source>
        <dbReference type="Pfam" id="PF15249"/>
    </source>
</evidence>
<feature type="compositionally biased region" description="Pro residues" evidence="1">
    <location>
        <begin position="65"/>
        <end position="78"/>
    </location>
</feature>
<evidence type="ECO:0000313" key="4">
    <source>
        <dbReference type="Proteomes" id="UP001497482"/>
    </source>
</evidence>
<dbReference type="PANTHER" id="PTHR15572">
    <property type="entry name" value="GLIOMA TUMOR SUPPRESSOR CANDIDATE REGION GENE 1"/>
    <property type="match status" value="1"/>
</dbReference>
<evidence type="ECO:0000256" key="1">
    <source>
        <dbReference type="SAM" id="MobiDB-lite"/>
    </source>
</evidence>
<dbReference type="InterPro" id="IPR015671">
    <property type="entry name" value="GSCR1_dom"/>
</dbReference>
<name>A0AAV2LEN1_KNICA</name>
<feature type="region of interest" description="Disordered" evidence="1">
    <location>
        <begin position="63"/>
        <end position="130"/>
    </location>
</feature>